<dbReference type="Pfam" id="PF12063">
    <property type="entry name" value="ATG1-like_MIT1"/>
    <property type="match status" value="1"/>
</dbReference>
<dbReference type="GO" id="GO:0000422">
    <property type="term" value="P:autophagy of mitochondrion"/>
    <property type="evidence" value="ECO:0007669"/>
    <property type="project" value="TreeGrafter"/>
</dbReference>
<evidence type="ECO:0000313" key="9">
    <source>
        <dbReference type="EMBL" id="KAF6032988.1"/>
    </source>
</evidence>
<dbReference type="InterPro" id="IPR011009">
    <property type="entry name" value="Kinase-like_dom_sf"/>
</dbReference>
<evidence type="ECO:0000256" key="3">
    <source>
        <dbReference type="ARBA" id="ARBA00022741"/>
    </source>
</evidence>
<dbReference type="EMBL" id="VXIV02001464">
    <property type="protein sequence ID" value="KAF6032988.1"/>
    <property type="molecule type" value="Genomic_DNA"/>
</dbReference>
<dbReference type="GO" id="GO:0005829">
    <property type="term" value="C:cytosol"/>
    <property type="evidence" value="ECO:0007669"/>
    <property type="project" value="TreeGrafter"/>
</dbReference>
<dbReference type="EC" id="2.7.11.1" evidence="1"/>
<dbReference type="InterPro" id="IPR008271">
    <property type="entry name" value="Ser/Thr_kinase_AS"/>
</dbReference>
<dbReference type="SMART" id="SM00220">
    <property type="entry name" value="S_TKc"/>
    <property type="match status" value="1"/>
</dbReference>
<sequence>MAAPQQGLFTISALCHFHSEDCRQSISRMQHVGDYDYDLRDKLGQGAFAIVYKGCFRKDPGFEIAVKCIEKKKIPKSQAVLSKEIRILKELSSLQHENVVRLLDCKESSDTLYLITEYCNGGDLSDYLREKKTLSEDTIAMFVSQIAAAMEALYTKGIVHRDIKPHNLLLAYPSAYNRKPSEIKIKIADFGFARFLEAGVMAATLCGSPMYMAPEVLMSQRYDAKADLWSIGTIVYQCLTGRPIIPSGTSSLLKDLIIRLLKRNSVDRIEFTAFFNHPFVTKYSKVKTTAPSSATSRVAEERKGRAAAEPVMADKTEANRQRLLPAQQTDNSKLPLQRAGQDKNTEKDFEILGNVEQGRIGPQVKPVSSDRPVSLPVVDSSPLPVPVRHLAAPTRHSGSGSPPVTNITARHAVISPNSPGRFRRHSQTGSPRSRRSSESSSNIDIGSITPPNITFHMGTPPNYKGQFTSRQRSNTEGSLKDYAAETGSAHQQAITTSNSFSIEHHKPHSSGNRLADLLRKPSFARDTMDKENSASIHSNIESSSHMVAFPYAQSPPNMEGPVMFVVPELTDETLHNAGHKDVLQKLQFVAKVIQNLVELAQSRMSPLLKSRDANKFAGCMVFVSEKQRRIEQLVLYIRALQLLSASLQLAKDQVTSKKLHPSQAVRDTVKELNGFYHTCLAKSKILKSKGVDTEGAGVDQQFLSNTADKLIYEHAIDLCQQAAIDELHGNSTECVKKYNGARTLLHSLAEMATIDHDRRLLTSHKKEVEKRLIYLESQGYCVSLN</sequence>
<evidence type="ECO:0000256" key="7">
    <source>
        <dbReference type="SAM" id="MobiDB-lite"/>
    </source>
</evidence>
<keyword evidence="10" id="KW-1185">Reference proteome</keyword>
<dbReference type="Pfam" id="PF00069">
    <property type="entry name" value="Pkinase"/>
    <property type="match status" value="1"/>
</dbReference>
<dbReference type="GO" id="GO:0042594">
    <property type="term" value="P:response to starvation"/>
    <property type="evidence" value="ECO:0007669"/>
    <property type="project" value="TreeGrafter"/>
</dbReference>
<dbReference type="GO" id="GO:0010506">
    <property type="term" value="P:regulation of autophagy"/>
    <property type="evidence" value="ECO:0007669"/>
    <property type="project" value="InterPro"/>
</dbReference>
<keyword evidence="5 6" id="KW-0067">ATP-binding</keyword>
<dbReference type="PANTHER" id="PTHR24348">
    <property type="entry name" value="SERINE/THREONINE-PROTEIN KINASE UNC-51-RELATED"/>
    <property type="match status" value="1"/>
</dbReference>
<feature type="compositionally biased region" description="Basic and acidic residues" evidence="7">
    <location>
        <begin position="340"/>
        <end position="350"/>
    </location>
</feature>
<dbReference type="AlphaFoldDB" id="A0A7J7K5V2"/>
<evidence type="ECO:0000256" key="6">
    <source>
        <dbReference type="PROSITE-ProRule" id="PRU10141"/>
    </source>
</evidence>
<dbReference type="Gene3D" id="1.10.510.10">
    <property type="entry name" value="Transferase(Phosphotransferase) domain 1"/>
    <property type="match status" value="1"/>
</dbReference>
<feature type="compositionally biased region" description="Polar residues" evidence="7">
    <location>
        <begin position="465"/>
        <end position="475"/>
    </location>
</feature>
<accession>A0A7J7K5V2</accession>
<dbReference type="GO" id="GO:0000045">
    <property type="term" value="P:autophagosome assembly"/>
    <property type="evidence" value="ECO:0007669"/>
    <property type="project" value="TreeGrafter"/>
</dbReference>
<keyword evidence="4" id="KW-0418">Kinase</keyword>
<reference evidence="9" key="1">
    <citation type="submission" date="2020-06" db="EMBL/GenBank/DDBJ databases">
        <title>Draft genome of Bugula neritina, a colonial animal packing powerful symbionts and potential medicines.</title>
        <authorList>
            <person name="Rayko M."/>
        </authorList>
    </citation>
    <scope>NUCLEOTIDE SEQUENCE [LARGE SCALE GENOMIC DNA]</scope>
    <source>
        <strain evidence="9">Kwan_BN1</strain>
    </source>
</reference>
<feature type="compositionally biased region" description="Low complexity" evidence="7">
    <location>
        <begin position="366"/>
        <end position="385"/>
    </location>
</feature>
<feature type="region of interest" description="Disordered" evidence="7">
    <location>
        <begin position="413"/>
        <end position="475"/>
    </location>
</feature>
<name>A0A7J7K5V2_BUGNE</name>
<feature type="region of interest" description="Disordered" evidence="7">
    <location>
        <begin position="290"/>
        <end position="385"/>
    </location>
</feature>
<evidence type="ECO:0000256" key="1">
    <source>
        <dbReference type="ARBA" id="ARBA00012513"/>
    </source>
</evidence>
<gene>
    <name evidence="9" type="ORF">EB796_008690</name>
</gene>
<dbReference type="GO" id="GO:0061709">
    <property type="term" value="P:reticulophagy"/>
    <property type="evidence" value="ECO:0007669"/>
    <property type="project" value="TreeGrafter"/>
</dbReference>
<dbReference type="GO" id="GO:0005524">
    <property type="term" value="F:ATP binding"/>
    <property type="evidence" value="ECO:0007669"/>
    <property type="project" value="UniProtKB-UniRule"/>
</dbReference>
<dbReference type="Pfam" id="PF21127">
    <property type="entry name" value="ATG1-like_MIT2"/>
    <property type="match status" value="1"/>
</dbReference>
<protein>
    <recommendedName>
        <fullName evidence="1">non-specific serine/threonine protein kinase</fullName>
        <ecNumber evidence="1">2.7.11.1</ecNumber>
    </recommendedName>
</protein>
<dbReference type="Proteomes" id="UP000593567">
    <property type="component" value="Unassembled WGS sequence"/>
</dbReference>
<feature type="compositionally biased region" description="Basic and acidic residues" evidence="7">
    <location>
        <begin position="298"/>
        <end position="320"/>
    </location>
</feature>
<evidence type="ECO:0000256" key="2">
    <source>
        <dbReference type="ARBA" id="ARBA00022679"/>
    </source>
</evidence>
<feature type="binding site" evidence="6">
    <location>
        <position position="67"/>
    </location>
    <ligand>
        <name>ATP</name>
        <dbReference type="ChEBI" id="CHEBI:30616"/>
    </ligand>
</feature>
<dbReference type="PROSITE" id="PS00107">
    <property type="entry name" value="PROTEIN_KINASE_ATP"/>
    <property type="match status" value="1"/>
</dbReference>
<dbReference type="GO" id="GO:0005776">
    <property type="term" value="C:autophagosome"/>
    <property type="evidence" value="ECO:0007669"/>
    <property type="project" value="TreeGrafter"/>
</dbReference>
<feature type="domain" description="Protein kinase" evidence="8">
    <location>
        <begin position="37"/>
        <end position="280"/>
    </location>
</feature>
<dbReference type="InterPro" id="IPR045269">
    <property type="entry name" value="Atg1-like"/>
</dbReference>
<dbReference type="InterPro" id="IPR022708">
    <property type="entry name" value="Atg1-like_tMIT"/>
</dbReference>
<evidence type="ECO:0000259" key="8">
    <source>
        <dbReference type="PROSITE" id="PS50011"/>
    </source>
</evidence>
<comment type="caution">
    <text evidence="9">The sequence shown here is derived from an EMBL/GenBank/DDBJ whole genome shotgun (WGS) entry which is preliminary data.</text>
</comment>
<dbReference type="GO" id="GO:0034727">
    <property type="term" value="P:piecemeal microautophagy of the nucleus"/>
    <property type="evidence" value="ECO:0007669"/>
    <property type="project" value="TreeGrafter"/>
</dbReference>
<keyword evidence="2" id="KW-0808">Transferase</keyword>
<keyword evidence="3 6" id="KW-0547">Nucleotide-binding</keyword>
<dbReference type="InterPro" id="IPR017441">
    <property type="entry name" value="Protein_kinase_ATP_BS"/>
</dbReference>
<proteinExistence type="predicted"/>
<dbReference type="GO" id="GO:0034045">
    <property type="term" value="C:phagophore assembly site membrane"/>
    <property type="evidence" value="ECO:0007669"/>
    <property type="project" value="TreeGrafter"/>
</dbReference>
<dbReference type="PROSITE" id="PS50011">
    <property type="entry name" value="PROTEIN_KINASE_DOM"/>
    <property type="match status" value="1"/>
</dbReference>
<dbReference type="PANTHER" id="PTHR24348:SF22">
    <property type="entry name" value="NON-SPECIFIC SERINE_THREONINE PROTEIN KINASE"/>
    <property type="match status" value="1"/>
</dbReference>
<evidence type="ECO:0000256" key="5">
    <source>
        <dbReference type="ARBA" id="ARBA00022840"/>
    </source>
</evidence>
<dbReference type="GO" id="GO:0004674">
    <property type="term" value="F:protein serine/threonine kinase activity"/>
    <property type="evidence" value="ECO:0007669"/>
    <property type="project" value="UniProtKB-EC"/>
</dbReference>
<evidence type="ECO:0000256" key="4">
    <source>
        <dbReference type="ARBA" id="ARBA00022777"/>
    </source>
</evidence>
<dbReference type="InterPro" id="IPR000719">
    <property type="entry name" value="Prot_kinase_dom"/>
</dbReference>
<dbReference type="InterPro" id="IPR048941">
    <property type="entry name" value="ATG1-like_MIT2"/>
</dbReference>
<evidence type="ECO:0000313" key="10">
    <source>
        <dbReference type="Proteomes" id="UP000593567"/>
    </source>
</evidence>
<dbReference type="PROSITE" id="PS00108">
    <property type="entry name" value="PROTEIN_KINASE_ST"/>
    <property type="match status" value="1"/>
</dbReference>
<dbReference type="SUPFAM" id="SSF56112">
    <property type="entry name" value="Protein kinase-like (PK-like)"/>
    <property type="match status" value="1"/>
</dbReference>
<organism evidence="9 10">
    <name type="scientific">Bugula neritina</name>
    <name type="common">Brown bryozoan</name>
    <name type="synonym">Sertularia neritina</name>
    <dbReference type="NCBI Taxonomy" id="10212"/>
    <lineage>
        <taxon>Eukaryota</taxon>
        <taxon>Metazoa</taxon>
        <taxon>Spiralia</taxon>
        <taxon>Lophotrochozoa</taxon>
        <taxon>Bryozoa</taxon>
        <taxon>Gymnolaemata</taxon>
        <taxon>Cheilostomatida</taxon>
        <taxon>Flustrina</taxon>
        <taxon>Buguloidea</taxon>
        <taxon>Bugulidae</taxon>
        <taxon>Bugula</taxon>
    </lineage>
</organism>
<dbReference type="OrthoDB" id="346907at2759"/>